<accession>A0A9J7HIQ9</accession>
<feature type="region of interest" description="Disordered" evidence="5">
    <location>
        <begin position="733"/>
        <end position="794"/>
    </location>
</feature>
<name>A0A9J7HIQ9_BRAFL</name>
<dbReference type="Pfam" id="PF00069">
    <property type="entry name" value="Pkinase"/>
    <property type="match status" value="1"/>
</dbReference>
<feature type="compositionally biased region" description="Polar residues" evidence="5">
    <location>
        <begin position="649"/>
        <end position="662"/>
    </location>
</feature>
<keyword evidence="4" id="KW-0067">ATP-binding</keyword>
<dbReference type="InterPro" id="IPR050538">
    <property type="entry name" value="MAP_kinase_kinase_kinase"/>
</dbReference>
<dbReference type="InterPro" id="IPR000719">
    <property type="entry name" value="Prot_kinase_dom"/>
</dbReference>
<dbReference type="SUPFAM" id="SSF56112">
    <property type="entry name" value="Protein kinase-like (PK-like)"/>
    <property type="match status" value="1"/>
</dbReference>
<feature type="compositionally biased region" description="Polar residues" evidence="5">
    <location>
        <begin position="289"/>
        <end position="298"/>
    </location>
</feature>
<feature type="domain" description="Protein kinase" evidence="6">
    <location>
        <begin position="1"/>
        <end position="138"/>
    </location>
</feature>
<dbReference type="GO" id="GO:0035556">
    <property type="term" value="P:intracellular signal transduction"/>
    <property type="evidence" value="ECO:0007669"/>
    <property type="project" value="UniProtKB-ARBA"/>
</dbReference>
<evidence type="ECO:0000256" key="4">
    <source>
        <dbReference type="ARBA" id="ARBA00022840"/>
    </source>
</evidence>
<feature type="compositionally biased region" description="Low complexity" evidence="5">
    <location>
        <begin position="780"/>
        <end position="794"/>
    </location>
</feature>
<dbReference type="Proteomes" id="UP000001554">
    <property type="component" value="Chromosome 16"/>
</dbReference>
<evidence type="ECO:0000256" key="5">
    <source>
        <dbReference type="SAM" id="MobiDB-lite"/>
    </source>
</evidence>
<evidence type="ECO:0000313" key="7">
    <source>
        <dbReference type="Proteomes" id="UP000001554"/>
    </source>
</evidence>
<dbReference type="PANTHER" id="PTHR48016">
    <property type="entry name" value="MAP KINASE KINASE KINASE SSK2-RELATED-RELATED"/>
    <property type="match status" value="1"/>
</dbReference>
<evidence type="ECO:0000256" key="3">
    <source>
        <dbReference type="ARBA" id="ARBA00022777"/>
    </source>
</evidence>
<organism evidence="7 8">
    <name type="scientific">Branchiostoma floridae</name>
    <name type="common">Florida lancelet</name>
    <name type="synonym">Amphioxus</name>
    <dbReference type="NCBI Taxonomy" id="7739"/>
    <lineage>
        <taxon>Eukaryota</taxon>
        <taxon>Metazoa</taxon>
        <taxon>Chordata</taxon>
        <taxon>Cephalochordata</taxon>
        <taxon>Leptocardii</taxon>
        <taxon>Amphioxiformes</taxon>
        <taxon>Branchiostomatidae</taxon>
        <taxon>Branchiostoma</taxon>
    </lineage>
</organism>
<dbReference type="GO" id="GO:0004672">
    <property type="term" value="F:protein kinase activity"/>
    <property type="evidence" value="ECO:0007669"/>
    <property type="project" value="InterPro"/>
</dbReference>
<feature type="region of interest" description="Disordered" evidence="5">
    <location>
        <begin position="143"/>
        <end position="182"/>
    </location>
</feature>
<feature type="region of interest" description="Disordered" evidence="5">
    <location>
        <begin position="627"/>
        <end position="708"/>
    </location>
</feature>
<dbReference type="InterPro" id="IPR011009">
    <property type="entry name" value="Kinase-like_dom_sf"/>
</dbReference>
<dbReference type="GeneID" id="118403368"/>
<dbReference type="OrthoDB" id="5836549at2759"/>
<keyword evidence="3" id="KW-0418">Kinase</keyword>
<gene>
    <name evidence="8" type="primary">LOC118403368</name>
</gene>
<proteinExistence type="predicted"/>
<evidence type="ECO:0000256" key="2">
    <source>
        <dbReference type="ARBA" id="ARBA00022741"/>
    </source>
</evidence>
<feature type="compositionally biased region" description="Basic and acidic residues" evidence="5">
    <location>
        <begin position="299"/>
        <end position="310"/>
    </location>
</feature>
<dbReference type="Gene3D" id="1.10.510.10">
    <property type="entry name" value="Transferase(Phosphotransferase) domain 1"/>
    <property type="match status" value="1"/>
</dbReference>
<keyword evidence="2" id="KW-0547">Nucleotide-binding</keyword>
<feature type="compositionally biased region" description="Polar residues" evidence="5">
    <location>
        <begin position="762"/>
        <end position="779"/>
    </location>
</feature>
<evidence type="ECO:0000313" key="8">
    <source>
        <dbReference type="RefSeq" id="XP_035657962.1"/>
    </source>
</evidence>
<protein>
    <submittedName>
        <fullName evidence="8">Uncharacterized protein LOC118403368</fullName>
    </submittedName>
</protein>
<dbReference type="AlphaFoldDB" id="A0A9J7HIQ9"/>
<feature type="compositionally biased region" description="Polar residues" evidence="5">
    <location>
        <begin position="627"/>
        <end position="636"/>
    </location>
</feature>
<reference evidence="7" key="1">
    <citation type="journal article" date="2020" name="Nat. Ecol. Evol.">
        <title>Deeply conserved synteny resolves early events in vertebrate evolution.</title>
        <authorList>
            <person name="Simakov O."/>
            <person name="Marletaz F."/>
            <person name="Yue J.X."/>
            <person name="O'Connell B."/>
            <person name="Jenkins J."/>
            <person name="Brandt A."/>
            <person name="Calef R."/>
            <person name="Tung C.H."/>
            <person name="Huang T.K."/>
            <person name="Schmutz J."/>
            <person name="Satoh N."/>
            <person name="Yu J.K."/>
            <person name="Putnam N.H."/>
            <person name="Green R.E."/>
            <person name="Rokhsar D.S."/>
        </authorList>
    </citation>
    <scope>NUCLEOTIDE SEQUENCE [LARGE SCALE GENOMIC DNA]</scope>
    <source>
        <strain evidence="7">S238N-H82</strain>
    </source>
</reference>
<dbReference type="RefSeq" id="XP_035657962.1">
    <property type="nucleotide sequence ID" value="XM_035802069.1"/>
</dbReference>
<keyword evidence="1" id="KW-0808">Transferase</keyword>
<evidence type="ECO:0000256" key="1">
    <source>
        <dbReference type="ARBA" id="ARBA00022679"/>
    </source>
</evidence>
<sequence length="904" mass="97114">MMVSSDGAHLKLIDFGMAHTIPDGADWVEPQRNAFPEGTQTHMPTEVAECKPHNCKVDVWSGCCVGLHMLNGCHPWIRRYSHAATLLLIIVSKAEEIKTEIPSLIHESFQSLLRCGLDPNPTTRPSAAAMLTMADDALTEVYSAVGSGPPSPTETSPQDLTPPYSPQLAPQASGGGYGPTTSELRRIMDDLDQDQQGPSQPEDLQERWDSATDVIVTPEEQGGQGYMLLNRGGGNSHGEGAHRREQPYGIDDEGSVTHPDVTQEPQNTQDVTVEAFPPVSSMEDCTSGEAPSTSSADTHLTEQRRLTPEGRLDVTAQQQCPDTGHSLTSHKIEDPSNQLLMLDKSATISPQPLMIQDLPADTIVEKASNKELDNATLDVLPTNIPGQESQLESQLQPQCALSEIVTCPLQAQESKEQHMTTVPASKLLTPTKNPGQERELQQQRALTEMVTSPSPPESRVSYTPEEMVTTLPVPQAASLAHAETKLGSASVLQVRQNITPPSLPGLGAGGSLFHSGEESMEDIYLAETDKHKMPQVLQGVQGLTADGMAVTATIEAVALQPAAGLQSLPAMMHNVLFANTPNPPPTQPASLQAFGNRSRVRLACAFSHPLHTPDEKEEVTAALNTTHPTAEMNNPCPQTPPESPLVAASSPSTEGSLTTQGSPKKGSLFDLESPADAPLPTLERKSSGGIASRTLAREASRTSSQSVEEVEEQLLNEFLMARLQEVDDLDEQEELMERASQLSASSYLGGKDQPEDRVLEYGTSSGVESGTPSPSDPQNIISRTISSSSAESSGSSGVLVRFLDRGNTLCQCRVKPAKTIVELCEGVANSIQSHDGFDRFTIVHTDGTFISADATVGEQGSWVVGQELSVEVVAVAGESWKWCINEQCILEYQGEGERMFPCFD</sequence>
<feature type="region of interest" description="Disordered" evidence="5">
    <location>
        <begin position="230"/>
        <end position="310"/>
    </location>
</feature>
<dbReference type="PANTHER" id="PTHR48016:SF56">
    <property type="entry name" value="MAPKK KINASE"/>
    <property type="match status" value="1"/>
</dbReference>
<reference evidence="8" key="2">
    <citation type="submission" date="2025-08" db="UniProtKB">
        <authorList>
            <consortium name="RefSeq"/>
        </authorList>
    </citation>
    <scope>IDENTIFICATION</scope>
    <source>
        <strain evidence="8">S238N-H82</strain>
        <tissue evidence="8">Testes</tissue>
    </source>
</reference>
<evidence type="ECO:0000259" key="6">
    <source>
        <dbReference type="PROSITE" id="PS50011"/>
    </source>
</evidence>
<dbReference type="KEGG" id="bfo:118403368"/>
<dbReference type="PROSITE" id="PS50011">
    <property type="entry name" value="PROTEIN_KINASE_DOM"/>
    <property type="match status" value="1"/>
</dbReference>
<keyword evidence="7" id="KW-1185">Reference proteome</keyword>
<dbReference type="GO" id="GO:0005524">
    <property type="term" value="F:ATP binding"/>
    <property type="evidence" value="ECO:0007669"/>
    <property type="project" value="UniProtKB-KW"/>
</dbReference>